<evidence type="ECO:0000256" key="1">
    <source>
        <dbReference type="SAM" id="MobiDB-lite"/>
    </source>
</evidence>
<feature type="compositionally biased region" description="Polar residues" evidence="1">
    <location>
        <begin position="440"/>
        <end position="449"/>
    </location>
</feature>
<dbReference type="AlphaFoldDB" id="A0A232LZY7"/>
<reference evidence="3 4" key="1">
    <citation type="journal article" date="2015" name="Environ. Microbiol.">
        <title>Metagenome sequence of Elaphomyces granulatus from sporocarp tissue reveals Ascomycota ectomycorrhizal fingerprints of genome expansion and a Proteobacteria-rich microbiome.</title>
        <authorList>
            <person name="Quandt C.A."/>
            <person name="Kohler A."/>
            <person name="Hesse C.N."/>
            <person name="Sharpton T.J."/>
            <person name="Martin F."/>
            <person name="Spatafora J.W."/>
        </authorList>
    </citation>
    <scope>NUCLEOTIDE SEQUENCE [LARGE SCALE GENOMIC DNA]</scope>
    <source>
        <strain evidence="3 4">OSC145934</strain>
    </source>
</reference>
<dbReference type="Proteomes" id="UP000243515">
    <property type="component" value="Unassembled WGS sequence"/>
</dbReference>
<feature type="region of interest" description="Disordered" evidence="1">
    <location>
        <begin position="198"/>
        <end position="240"/>
    </location>
</feature>
<feature type="compositionally biased region" description="Pro residues" evidence="1">
    <location>
        <begin position="550"/>
        <end position="560"/>
    </location>
</feature>
<dbReference type="OrthoDB" id="2663223at2759"/>
<sequence>MAEESKGLEIWEYMDPEVEPENIPVLNQPARPSPRSGTTSVDSTDLELFKYDLKEWSERKTALKKIPKEILQTIDRTCINFIQDSSSSSPYQMLRDLRAKLKPDNAVHKNILTKKWKQLQHFPSSKDIEDWVNEYETCYDKLVSIGYFNASGSNTVEEFIDLPPDSSFRSWASQQISGGEELEMHNVLMRFRQDVVKSKAKSSPKGKSAFSNPRFQGKTPDDNDSDPKKNQSRYPNNKCEGCDIKGHELKDCFWVFEEKRPSTWRHNLEKEKQILDKIRNDPTLSGKIKNLRTKSAHVVMRPMNSNNHTDQPDSIPNPVAHYISSEYELRASVLLDSGASDHVTNDRTRFRTYRTAYEGDFLWSGNTKVPVAGYGTMVTYGTHPLTSRRVEIKENAEEGYKWDMDSDCLTTSTKIVCEVLDKFELYLIEYNKLPEQPKMQTAYPTTTSKPKAPSKRKPISRQEQVLQGTMDMFHVRFGHISPEVIRHLPTALKGIKIIGPKNPKRDNEFQTVCSIDIDSDEDIEEIGDTGEHGTEDVTVQEAEKNTTPNTEPPHGIPTPE</sequence>
<proteinExistence type="predicted"/>
<name>A0A232LZY7_9EURO</name>
<gene>
    <name evidence="3" type="ORF">Egran_02506</name>
</gene>
<feature type="domain" description="Retrovirus-related Pol polyprotein from transposon TNT 1-94-like beta-barrel" evidence="2">
    <location>
        <begin position="334"/>
        <end position="378"/>
    </location>
</feature>
<feature type="region of interest" description="Disordered" evidence="1">
    <location>
        <begin position="515"/>
        <end position="560"/>
    </location>
</feature>
<feature type="compositionally biased region" description="Basic and acidic residues" evidence="1">
    <location>
        <begin position="219"/>
        <end position="229"/>
    </location>
</feature>
<feature type="compositionally biased region" description="Acidic residues" evidence="1">
    <location>
        <begin position="517"/>
        <end position="528"/>
    </location>
</feature>
<accession>A0A232LZY7</accession>
<evidence type="ECO:0000259" key="2">
    <source>
        <dbReference type="Pfam" id="PF22936"/>
    </source>
</evidence>
<dbReference type="EMBL" id="NPHW01003360">
    <property type="protein sequence ID" value="OXV09731.1"/>
    <property type="molecule type" value="Genomic_DNA"/>
</dbReference>
<comment type="caution">
    <text evidence="3">The sequence shown here is derived from an EMBL/GenBank/DDBJ whole genome shotgun (WGS) entry which is preliminary data.</text>
</comment>
<organism evidence="3 4">
    <name type="scientific">Elaphomyces granulatus</name>
    <dbReference type="NCBI Taxonomy" id="519963"/>
    <lineage>
        <taxon>Eukaryota</taxon>
        <taxon>Fungi</taxon>
        <taxon>Dikarya</taxon>
        <taxon>Ascomycota</taxon>
        <taxon>Pezizomycotina</taxon>
        <taxon>Eurotiomycetes</taxon>
        <taxon>Eurotiomycetidae</taxon>
        <taxon>Eurotiales</taxon>
        <taxon>Elaphomycetaceae</taxon>
        <taxon>Elaphomyces</taxon>
    </lineage>
</organism>
<dbReference type="Pfam" id="PF22936">
    <property type="entry name" value="Pol_BBD"/>
    <property type="match status" value="1"/>
</dbReference>
<evidence type="ECO:0000313" key="4">
    <source>
        <dbReference type="Proteomes" id="UP000243515"/>
    </source>
</evidence>
<keyword evidence="4" id="KW-1185">Reference proteome</keyword>
<feature type="region of interest" description="Disordered" evidence="1">
    <location>
        <begin position="440"/>
        <end position="459"/>
    </location>
</feature>
<dbReference type="InterPro" id="IPR054722">
    <property type="entry name" value="PolX-like_BBD"/>
</dbReference>
<protein>
    <recommendedName>
        <fullName evidence="2">Retrovirus-related Pol polyprotein from transposon TNT 1-94-like beta-barrel domain-containing protein</fullName>
    </recommendedName>
</protein>
<evidence type="ECO:0000313" key="3">
    <source>
        <dbReference type="EMBL" id="OXV09731.1"/>
    </source>
</evidence>